<evidence type="ECO:0000256" key="3">
    <source>
        <dbReference type="ARBA" id="ARBA00022461"/>
    </source>
</evidence>
<evidence type="ECO:0000256" key="10">
    <source>
        <dbReference type="ARBA" id="ARBA00023303"/>
    </source>
</evidence>
<dbReference type="PANTHER" id="PTHR11690">
    <property type="entry name" value="AMILORIDE-SENSITIVE SODIUM CHANNEL-RELATED"/>
    <property type="match status" value="1"/>
</dbReference>
<dbReference type="InterPro" id="IPR003961">
    <property type="entry name" value="FN3_dom"/>
</dbReference>
<keyword evidence="9 11" id="KW-0739">Sodium transport</keyword>
<proteinExistence type="inferred from homology"/>
<accession>A0A8B6EE20</accession>
<dbReference type="GO" id="GO:0005886">
    <property type="term" value="C:plasma membrane"/>
    <property type="evidence" value="ECO:0007669"/>
    <property type="project" value="TreeGrafter"/>
</dbReference>
<comment type="similarity">
    <text evidence="11">Belongs to the amiloride-sensitive sodium channel (TC 1.A.6) family.</text>
</comment>
<dbReference type="Pfam" id="PF00041">
    <property type="entry name" value="fn3"/>
    <property type="match status" value="1"/>
</dbReference>
<evidence type="ECO:0000313" key="13">
    <source>
        <dbReference type="EMBL" id="VDI32351.1"/>
    </source>
</evidence>
<evidence type="ECO:0000256" key="1">
    <source>
        <dbReference type="ARBA" id="ARBA00004141"/>
    </source>
</evidence>
<evidence type="ECO:0000256" key="8">
    <source>
        <dbReference type="ARBA" id="ARBA00023136"/>
    </source>
</evidence>
<evidence type="ECO:0000256" key="4">
    <source>
        <dbReference type="ARBA" id="ARBA00022692"/>
    </source>
</evidence>
<evidence type="ECO:0000256" key="9">
    <source>
        <dbReference type="ARBA" id="ARBA00023201"/>
    </source>
</evidence>
<name>A0A8B6EE20_MYTGA</name>
<dbReference type="InterPro" id="IPR013783">
    <property type="entry name" value="Ig-like_fold"/>
</dbReference>
<dbReference type="PROSITE" id="PS50853">
    <property type="entry name" value="FN3"/>
    <property type="match status" value="1"/>
</dbReference>
<keyword evidence="8" id="KW-0472">Membrane</keyword>
<organism evidence="13 14">
    <name type="scientific">Mytilus galloprovincialis</name>
    <name type="common">Mediterranean mussel</name>
    <dbReference type="NCBI Taxonomy" id="29158"/>
    <lineage>
        <taxon>Eukaryota</taxon>
        <taxon>Metazoa</taxon>
        <taxon>Spiralia</taxon>
        <taxon>Lophotrochozoa</taxon>
        <taxon>Mollusca</taxon>
        <taxon>Bivalvia</taxon>
        <taxon>Autobranchia</taxon>
        <taxon>Pteriomorphia</taxon>
        <taxon>Mytilida</taxon>
        <taxon>Mytiloidea</taxon>
        <taxon>Mytilidae</taxon>
        <taxon>Mytilinae</taxon>
        <taxon>Mytilus</taxon>
    </lineage>
</organism>
<dbReference type="GO" id="GO:0015280">
    <property type="term" value="F:ligand-gated sodium channel activity"/>
    <property type="evidence" value="ECO:0007669"/>
    <property type="project" value="TreeGrafter"/>
</dbReference>
<comment type="caution">
    <text evidence="13">The sequence shown here is derived from an EMBL/GenBank/DDBJ whole genome shotgun (WGS) entry which is preliminary data.</text>
</comment>
<evidence type="ECO:0000313" key="14">
    <source>
        <dbReference type="Proteomes" id="UP000596742"/>
    </source>
</evidence>
<dbReference type="OrthoDB" id="6147674at2759"/>
<evidence type="ECO:0000259" key="12">
    <source>
        <dbReference type="PROSITE" id="PS50853"/>
    </source>
</evidence>
<dbReference type="Gene3D" id="2.60.40.10">
    <property type="entry name" value="Immunoglobulins"/>
    <property type="match status" value="1"/>
</dbReference>
<dbReference type="SUPFAM" id="SSF49265">
    <property type="entry name" value="Fibronectin type III"/>
    <property type="match status" value="1"/>
</dbReference>
<keyword evidence="7 11" id="KW-0406">Ion transport</keyword>
<sequence length="396" mass="44661">MDRTVKNISLDHKTKIISLRIVVKLREFYGNSKMKTGCHCPPACSSTRYEVTLSSSIFPSDFYNDLLLKAVYKDDQDFYRKNFIVIHIYFDELKTTIVKQSVVYGSSVEIFGNLGGQMGLFIGASILTITELGEFLGSANPPTDVQIDVIGLTANLSWKISTNQMALTRAWSRIYLNDSSKGVVDLYPGKTIFHRDIPFPNSSFEIANLKMCSEYNVEVHFISVAHGYSGPISQTFWITNKPEAPLNFSIKTTTFRSVNLAWIAGFNGGHEQTFSVYFKTRDGDEVKKTVQTSDTRTGSTVYYTLDQLIPDTRYQVMVLLTNIYGSSNASLEFQTKVEEIEAAQTSKNKDGLTYIEVSFPRKPKDRRAIIGAENRTNYVDIDFTRNADPLPEITDE</sequence>
<evidence type="ECO:0000256" key="11">
    <source>
        <dbReference type="RuleBase" id="RU000679"/>
    </source>
</evidence>
<keyword evidence="6" id="KW-0915">Sodium</keyword>
<dbReference type="InterPro" id="IPR001873">
    <property type="entry name" value="ENaC"/>
</dbReference>
<gene>
    <name evidence="13" type="ORF">MGAL_10B076114</name>
</gene>
<comment type="subcellular location">
    <subcellularLocation>
        <location evidence="1">Membrane</location>
        <topology evidence="1">Multi-pass membrane protein</topology>
    </subcellularLocation>
</comment>
<dbReference type="EMBL" id="UYJE01004899">
    <property type="protein sequence ID" value="VDI32351.1"/>
    <property type="molecule type" value="Genomic_DNA"/>
</dbReference>
<keyword evidence="3 11" id="KW-0894">Sodium channel</keyword>
<feature type="domain" description="Fibronectin type-III" evidence="12">
    <location>
        <begin position="244"/>
        <end position="340"/>
    </location>
</feature>
<evidence type="ECO:0000256" key="7">
    <source>
        <dbReference type="ARBA" id="ARBA00023065"/>
    </source>
</evidence>
<keyword evidence="4 11" id="KW-0812">Transmembrane</keyword>
<dbReference type="CDD" id="cd00063">
    <property type="entry name" value="FN3"/>
    <property type="match status" value="1"/>
</dbReference>
<evidence type="ECO:0000256" key="2">
    <source>
        <dbReference type="ARBA" id="ARBA00022448"/>
    </source>
</evidence>
<keyword evidence="5" id="KW-1133">Transmembrane helix</keyword>
<dbReference type="SMART" id="SM00060">
    <property type="entry name" value="FN3"/>
    <property type="match status" value="2"/>
</dbReference>
<dbReference type="Pfam" id="PF00858">
    <property type="entry name" value="ASC"/>
    <property type="match status" value="1"/>
</dbReference>
<reference evidence="13" key="1">
    <citation type="submission" date="2018-11" db="EMBL/GenBank/DDBJ databases">
        <authorList>
            <person name="Alioto T."/>
            <person name="Alioto T."/>
        </authorList>
    </citation>
    <scope>NUCLEOTIDE SEQUENCE</scope>
</reference>
<keyword evidence="14" id="KW-1185">Reference proteome</keyword>
<dbReference type="Proteomes" id="UP000596742">
    <property type="component" value="Unassembled WGS sequence"/>
</dbReference>
<protein>
    <recommendedName>
        <fullName evidence="12">Fibronectin type-III domain-containing protein</fullName>
    </recommendedName>
</protein>
<dbReference type="PRINTS" id="PR01078">
    <property type="entry name" value="AMINACHANNEL"/>
</dbReference>
<keyword evidence="10 11" id="KW-0407">Ion channel</keyword>
<dbReference type="AlphaFoldDB" id="A0A8B6EE20"/>
<dbReference type="InterPro" id="IPR036116">
    <property type="entry name" value="FN3_sf"/>
</dbReference>
<dbReference type="Gene3D" id="1.10.287.770">
    <property type="entry name" value="YojJ-like"/>
    <property type="match status" value="1"/>
</dbReference>
<keyword evidence="2 11" id="KW-0813">Transport</keyword>
<evidence type="ECO:0000256" key="5">
    <source>
        <dbReference type="ARBA" id="ARBA00022989"/>
    </source>
</evidence>
<evidence type="ECO:0000256" key="6">
    <source>
        <dbReference type="ARBA" id="ARBA00023053"/>
    </source>
</evidence>